<accession>A0ABN9FNG8</accession>
<dbReference type="Pfam" id="PF15489">
    <property type="entry name" value="CTC1"/>
    <property type="match status" value="1"/>
</dbReference>
<evidence type="ECO:0000256" key="3">
    <source>
        <dbReference type="ARBA" id="ARBA00006332"/>
    </source>
</evidence>
<keyword evidence="8" id="KW-0539">Nucleus</keyword>
<keyword evidence="6" id="KW-0779">Telomere</keyword>
<keyword evidence="7" id="KW-0238">DNA-binding</keyword>
<evidence type="ECO:0000256" key="5">
    <source>
        <dbReference type="ARBA" id="ARBA00022454"/>
    </source>
</evidence>
<sequence length="300" mass="33926">MSKTLTYEGVVTRVRDASAGLYELDGAVVLCTAYTQLHNGGRGLREGARVEACDVHLQQSPSPLFPTIILSTCLRSRVRVFEFSRLSAPCSLFSGSGNLFLHLLFHYRLRLPEYLWVCDIIRQLQEKLRPSLVRQRCLTQHTESSSHGVTEKLLDSSLSSLSDGRQERDLYEEMVANPHNCPLRAYSPLPPPWCLPPLSHFSSLACKSQYVRRKESNRSLDWCHYCLPSEDISPPHVLLGVLHASSSGILQLRDRSSSLTCLILPNSPIAWIGCVLEVRQYQLVVETLQRKDNAIEQRNR</sequence>
<comment type="subcellular location">
    <subcellularLocation>
        <location evidence="2">Chromosome</location>
        <location evidence="2">Telomere</location>
    </subcellularLocation>
    <subcellularLocation>
        <location evidence="1">Nucleus</location>
    </subcellularLocation>
</comment>
<dbReference type="PANTHER" id="PTHR14865:SF2">
    <property type="entry name" value="CST COMPLEX SUBUNIT CTC1"/>
    <property type="match status" value="1"/>
</dbReference>
<evidence type="ECO:0000256" key="2">
    <source>
        <dbReference type="ARBA" id="ARBA00004574"/>
    </source>
</evidence>
<dbReference type="InterPro" id="IPR029156">
    <property type="entry name" value="CTC1"/>
</dbReference>
<dbReference type="Proteomes" id="UP001162483">
    <property type="component" value="Unassembled WGS sequence"/>
</dbReference>
<evidence type="ECO:0000256" key="8">
    <source>
        <dbReference type="ARBA" id="ARBA00023242"/>
    </source>
</evidence>
<dbReference type="EMBL" id="CATNWA010017000">
    <property type="protein sequence ID" value="CAI9597061.1"/>
    <property type="molecule type" value="Genomic_DNA"/>
</dbReference>
<reference evidence="9" key="1">
    <citation type="submission" date="2023-05" db="EMBL/GenBank/DDBJ databases">
        <authorList>
            <person name="Stuckert A."/>
        </authorList>
    </citation>
    <scope>NUCLEOTIDE SEQUENCE</scope>
</reference>
<keyword evidence="10" id="KW-1185">Reference proteome</keyword>
<evidence type="ECO:0000313" key="10">
    <source>
        <dbReference type="Proteomes" id="UP001162483"/>
    </source>
</evidence>
<evidence type="ECO:0000256" key="6">
    <source>
        <dbReference type="ARBA" id="ARBA00022895"/>
    </source>
</evidence>
<protein>
    <recommendedName>
        <fullName evidence="4">CST complex subunit CTC1</fullName>
    </recommendedName>
</protein>
<evidence type="ECO:0000313" key="9">
    <source>
        <dbReference type="EMBL" id="CAI9597061.1"/>
    </source>
</evidence>
<keyword evidence="5" id="KW-0158">Chromosome</keyword>
<organism evidence="9 10">
    <name type="scientific">Staurois parvus</name>
    <dbReference type="NCBI Taxonomy" id="386267"/>
    <lineage>
        <taxon>Eukaryota</taxon>
        <taxon>Metazoa</taxon>
        <taxon>Chordata</taxon>
        <taxon>Craniata</taxon>
        <taxon>Vertebrata</taxon>
        <taxon>Euteleostomi</taxon>
        <taxon>Amphibia</taxon>
        <taxon>Batrachia</taxon>
        <taxon>Anura</taxon>
        <taxon>Neobatrachia</taxon>
        <taxon>Ranoidea</taxon>
        <taxon>Ranidae</taxon>
        <taxon>Staurois</taxon>
    </lineage>
</organism>
<evidence type="ECO:0000256" key="1">
    <source>
        <dbReference type="ARBA" id="ARBA00004123"/>
    </source>
</evidence>
<comment type="caution">
    <text evidence="9">The sequence shown here is derived from an EMBL/GenBank/DDBJ whole genome shotgun (WGS) entry which is preliminary data.</text>
</comment>
<proteinExistence type="inferred from homology"/>
<evidence type="ECO:0000256" key="7">
    <source>
        <dbReference type="ARBA" id="ARBA00023125"/>
    </source>
</evidence>
<name>A0ABN9FNG8_9NEOB</name>
<evidence type="ECO:0000256" key="4">
    <source>
        <dbReference type="ARBA" id="ARBA00016175"/>
    </source>
</evidence>
<dbReference type="PANTHER" id="PTHR14865">
    <property type="entry name" value="CST COMPLEX SUBUNIT CTC1"/>
    <property type="match status" value="1"/>
</dbReference>
<dbReference type="InterPro" id="IPR042617">
    <property type="entry name" value="CTC1-like"/>
</dbReference>
<comment type="similarity">
    <text evidence="3">Belongs to the CTC1 family.</text>
</comment>
<gene>
    <name evidence="9" type="ORF">SPARVUS_LOCUS12167367</name>
</gene>